<evidence type="ECO:0000313" key="1">
    <source>
        <dbReference type="EMBL" id="MED6111242.1"/>
    </source>
</evidence>
<gene>
    <name evidence="1" type="ORF">PIB30_050795</name>
</gene>
<comment type="caution">
    <text evidence="1">The sequence shown here is derived from an EMBL/GenBank/DDBJ whole genome shotgun (WGS) entry which is preliminary data.</text>
</comment>
<proteinExistence type="predicted"/>
<reference evidence="1 2" key="1">
    <citation type="journal article" date="2023" name="Plants (Basel)">
        <title>Bridging the Gap: Combining Genomics and Transcriptomics Approaches to Understand Stylosanthes scabra, an Orphan Legume from the Brazilian Caatinga.</title>
        <authorList>
            <person name="Ferreira-Neto J.R.C."/>
            <person name="da Silva M.D."/>
            <person name="Binneck E."/>
            <person name="de Melo N.F."/>
            <person name="da Silva R.H."/>
            <person name="de Melo A.L.T.M."/>
            <person name="Pandolfi V."/>
            <person name="Bustamante F.O."/>
            <person name="Brasileiro-Vidal A.C."/>
            <person name="Benko-Iseppon A.M."/>
        </authorList>
    </citation>
    <scope>NUCLEOTIDE SEQUENCE [LARGE SCALE GENOMIC DNA]</scope>
    <source>
        <tissue evidence="1">Leaves</tissue>
    </source>
</reference>
<accession>A0ABU6QH12</accession>
<name>A0ABU6QH12_9FABA</name>
<keyword evidence="2" id="KW-1185">Reference proteome</keyword>
<dbReference type="EMBL" id="JASCZI010000353">
    <property type="protein sequence ID" value="MED6111242.1"/>
    <property type="molecule type" value="Genomic_DNA"/>
</dbReference>
<organism evidence="1 2">
    <name type="scientific">Stylosanthes scabra</name>
    <dbReference type="NCBI Taxonomy" id="79078"/>
    <lineage>
        <taxon>Eukaryota</taxon>
        <taxon>Viridiplantae</taxon>
        <taxon>Streptophyta</taxon>
        <taxon>Embryophyta</taxon>
        <taxon>Tracheophyta</taxon>
        <taxon>Spermatophyta</taxon>
        <taxon>Magnoliopsida</taxon>
        <taxon>eudicotyledons</taxon>
        <taxon>Gunneridae</taxon>
        <taxon>Pentapetalae</taxon>
        <taxon>rosids</taxon>
        <taxon>fabids</taxon>
        <taxon>Fabales</taxon>
        <taxon>Fabaceae</taxon>
        <taxon>Papilionoideae</taxon>
        <taxon>50 kb inversion clade</taxon>
        <taxon>dalbergioids sensu lato</taxon>
        <taxon>Dalbergieae</taxon>
        <taxon>Pterocarpus clade</taxon>
        <taxon>Stylosanthes</taxon>
    </lineage>
</organism>
<sequence length="130" mass="14519">MCSSGPEHGRGGDVPFVSRICGTHHFSRVPHFLSQLWYGECSILLRPLRRQRRETNHDKCSRWNGKGSPPVFAYRNLVYSETTGSMSPRSLLLRSNGRLCLLGERRSDGGATALCLLFFGGARWVAQLAP</sequence>
<protein>
    <submittedName>
        <fullName evidence="1">Uncharacterized protein</fullName>
    </submittedName>
</protein>
<evidence type="ECO:0000313" key="2">
    <source>
        <dbReference type="Proteomes" id="UP001341840"/>
    </source>
</evidence>
<dbReference type="Proteomes" id="UP001341840">
    <property type="component" value="Unassembled WGS sequence"/>
</dbReference>